<evidence type="ECO:0000259" key="6">
    <source>
        <dbReference type="Pfam" id="PF04542"/>
    </source>
</evidence>
<evidence type="ECO:0000256" key="2">
    <source>
        <dbReference type="ARBA" id="ARBA00023015"/>
    </source>
</evidence>
<evidence type="ECO:0000313" key="8">
    <source>
        <dbReference type="EMBL" id="SHK54962.1"/>
    </source>
</evidence>
<dbReference type="InterPro" id="IPR036388">
    <property type="entry name" value="WH-like_DNA-bd_sf"/>
</dbReference>
<evidence type="ECO:0000256" key="4">
    <source>
        <dbReference type="ARBA" id="ARBA00023125"/>
    </source>
</evidence>
<protein>
    <submittedName>
        <fullName evidence="8">RNA polymerase sigma-70 factor, ECF subfamily</fullName>
    </submittedName>
</protein>
<keyword evidence="9" id="KW-1185">Reference proteome</keyword>
<dbReference type="RefSeq" id="WP_338011613.1">
    <property type="nucleotide sequence ID" value="NZ_FRAR01000016.1"/>
</dbReference>
<name>A0A1M6TD52_9FIRM</name>
<dbReference type="Pfam" id="PF04542">
    <property type="entry name" value="Sigma70_r2"/>
    <property type="match status" value="1"/>
</dbReference>
<dbReference type="InterPro" id="IPR014284">
    <property type="entry name" value="RNA_pol_sigma-70_dom"/>
</dbReference>
<dbReference type="GO" id="GO:0003677">
    <property type="term" value="F:DNA binding"/>
    <property type="evidence" value="ECO:0007669"/>
    <property type="project" value="UniProtKB-KW"/>
</dbReference>
<dbReference type="PANTHER" id="PTHR43133:SF51">
    <property type="entry name" value="RNA POLYMERASE SIGMA FACTOR"/>
    <property type="match status" value="1"/>
</dbReference>
<dbReference type="InterPro" id="IPR007627">
    <property type="entry name" value="RNA_pol_sigma70_r2"/>
</dbReference>
<keyword evidence="3" id="KW-0731">Sigma factor</keyword>
<dbReference type="GO" id="GO:0016987">
    <property type="term" value="F:sigma factor activity"/>
    <property type="evidence" value="ECO:0007669"/>
    <property type="project" value="UniProtKB-KW"/>
</dbReference>
<reference evidence="9" key="1">
    <citation type="submission" date="2016-11" db="EMBL/GenBank/DDBJ databases">
        <authorList>
            <person name="Varghese N."/>
            <person name="Submissions S."/>
        </authorList>
    </citation>
    <scope>NUCLEOTIDE SEQUENCE [LARGE SCALE GENOMIC DNA]</scope>
    <source>
        <strain evidence="9">DSM 10349</strain>
    </source>
</reference>
<evidence type="ECO:0000256" key="1">
    <source>
        <dbReference type="ARBA" id="ARBA00010641"/>
    </source>
</evidence>
<feature type="domain" description="RNA polymerase sigma-70 region 2" evidence="6">
    <location>
        <begin position="22"/>
        <end position="87"/>
    </location>
</feature>
<comment type="similarity">
    <text evidence="1">Belongs to the sigma-70 factor family. ECF subfamily.</text>
</comment>
<accession>A0A1M6TD52</accession>
<dbReference type="PANTHER" id="PTHR43133">
    <property type="entry name" value="RNA POLYMERASE ECF-TYPE SIGMA FACTO"/>
    <property type="match status" value="1"/>
</dbReference>
<dbReference type="CDD" id="cd06171">
    <property type="entry name" value="Sigma70_r4"/>
    <property type="match status" value="1"/>
</dbReference>
<evidence type="ECO:0000256" key="5">
    <source>
        <dbReference type="ARBA" id="ARBA00023163"/>
    </source>
</evidence>
<dbReference type="GO" id="GO:0006352">
    <property type="term" value="P:DNA-templated transcription initiation"/>
    <property type="evidence" value="ECO:0007669"/>
    <property type="project" value="InterPro"/>
</dbReference>
<dbReference type="SUPFAM" id="SSF88659">
    <property type="entry name" value="Sigma3 and sigma4 domains of RNA polymerase sigma factors"/>
    <property type="match status" value="1"/>
</dbReference>
<dbReference type="EMBL" id="FRAR01000016">
    <property type="protein sequence ID" value="SHK54962.1"/>
    <property type="molecule type" value="Genomic_DNA"/>
</dbReference>
<dbReference type="InterPro" id="IPR013324">
    <property type="entry name" value="RNA_pol_sigma_r3/r4-like"/>
</dbReference>
<dbReference type="Proteomes" id="UP000183997">
    <property type="component" value="Unassembled WGS sequence"/>
</dbReference>
<feature type="domain" description="RNA polymerase sigma-70 region 4" evidence="7">
    <location>
        <begin position="117"/>
        <end position="165"/>
    </location>
</feature>
<evidence type="ECO:0000313" key="9">
    <source>
        <dbReference type="Proteomes" id="UP000183997"/>
    </source>
</evidence>
<organism evidence="8 9">
    <name type="scientific">Desulforamulus aeronauticus DSM 10349</name>
    <dbReference type="NCBI Taxonomy" id="1121421"/>
    <lineage>
        <taxon>Bacteria</taxon>
        <taxon>Bacillati</taxon>
        <taxon>Bacillota</taxon>
        <taxon>Clostridia</taxon>
        <taxon>Eubacteriales</taxon>
        <taxon>Peptococcaceae</taxon>
        <taxon>Desulforamulus</taxon>
    </lineage>
</organism>
<dbReference type="InterPro" id="IPR007630">
    <property type="entry name" value="RNA_pol_sigma70_r4"/>
</dbReference>
<dbReference type="InterPro" id="IPR013325">
    <property type="entry name" value="RNA_pol_sigma_r2"/>
</dbReference>
<dbReference type="Pfam" id="PF04545">
    <property type="entry name" value="Sigma70_r4"/>
    <property type="match status" value="1"/>
</dbReference>
<dbReference type="NCBIfam" id="TIGR02937">
    <property type="entry name" value="sigma70-ECF"/>
    <property type="match status" value="1"/>
</dbReference>
<sequence length="175" mass="20237">MEGIVLIKKAKQGDKEALLQLVMKKKQEYYKLAYVYVGNKEDALDAMADMIVILYENIAKLKKDESFSTWSKTILVNCCKKIVKKSSKIISFETIEEVAVPGDFEQKNDQIVLENHLLQLSDKHQEVIRMRYFLDLDYQAIADILKIPLGTVKSRMAYGLDRLKESFRGENDENH</sequence>
<dbReference type="SUPFAM" id="SSF88946">
    <property type="entry name" value="Sigma2 domain of RNA polymerase sigma factors"/>
    <property type="match status" value="1"/>
</dbReference>
<dbReference type="STRING" id="1121421.SAMN02745123_02276"/>
<keyword evidence="4" id="KW-0238">DNA-binding</keyword>
<dbReference type="InterPro" id="IPR039425">
    <property type="entry name" value="RNA_pol_sigma-70-like"/>
</dbReference>
<dbReference type="Gene3D" id="1.10.1740.10">
    <property type="match status" value="1"/>
</dbReference>
<proteinExistence type="inferred from homology"/>
<evidence type="ECO:0000256" key="3">
    <source>
        <dbReference type="ARBA" id="ARBA00023082"/>
    </source>
</evidence>
<keyword evidence="5" id="KW-0804">Transcription</keyword>
<dbReference type="AlphaFoldDB" id="A0A1M6TD52"/>
<keyword evidence="2" id="KW-0805">Transcription regulation</keyword>
<evidence type="ECO:0000259" key="7">
    <source>
        <dbReference type="Pfam" id="PF04545"/>
    </source>
</evidence>
<gene>
    <name evidence="8" type="ORF">SAMN02745123_02276</name>
</gene>
<dbReference type="Gene3D" id="1.10.10.10">
    <property type="entry name" value="Winged helix-like DNA-binding domain superfamily/Winged helix DNA-binding domain"/>
    <property type="match status" value="1"/>
</dbReference>